<sequence>MQKLLKNKTLCPLFLMFFVSFSFCKKSPSGTADENLAALLPLLNAASSASFCPKSPLPADIYLATTVVSASANVSGFSDPNKAVNGVCGAGELVGSLDVYALDITGAGATMILSWGGRTVKNVADSIDFIIYDNSFRISDDTNTYAMDPSVIQVSIDNTNYCGFNPSYTGANVNLMSSWLRFGGLRPVYYNMTTKPYTNEDLFINTGGSFLLGGGDGFDLEDLDPNDPNDTGCDNTVANNIKTTGFKFLKITSAANVNNPNTGIQFPWPPGSYNGSDIDGVVAREIQ</sequence>
<evidence type="ECO:0000313" key="3">
    <source>
        <dbReference type="Proteomes" id="UP000012371"/>
    </source>
</evidence>
<keyword evidence="3" id="KW-1185">Reference proteome</keyword>
<dbReference type="Proteomes" id="UP000012371">
    <property type="component" value="Unassembled WGS sequence"/>
</dbReference>
<dbReference type="EMBL" id="AOGW02000009">
    <property type="protein sequence ID" value="EMY61979.1"/>
    <property type="molecule type" value="Genomic_DNA"/>
</dbReference>
<dbReference type="STRING" id="1257025.LEP1GSC203_3700"/>
<evidence type="ECO:0008006" key="4">
    <source>
        <dbReference type="Google" id="ProtNLM"/>
    </source>
</evidence>
<protein>
    <recommendedName>
        <fullName evidence="4">LIC_13355 family lipoprotein</fullName>
    </recommendedName>
</protein>
<evidence type="ECO:0000313" key="2">
    <source>
        <dbReference type="EMBL" id="EMY61979.1"/>
    </source>
</evidence>
<dbReference type="OrthoDB" id="344566at2"/>
<reference evidence="2" key="1">
    <citation type="submission" date="2013-03" db="EMBL/GenBank/DDBJ databases">
        <authorList>
            <person name="Harkins D.M."/>
            <person name="Durkin A.S."/>
            <person name="Brinkac L.M."/>
            <person name="Haft D.H."/>
            <person name="Selengut J.D."/>
            <person name="Sanka R."/>
            <person name="DePew J."/>
            <person name="Purushe J."/>
            <person name="Hartskeerl R.A."/>
            <person name="Ahmed A."/>
            <person name="van der Linden H."/>
            <person name="Goris M.G.A."/>
            <person name="Vinetz J.M."/>
            <person name="Sutton G.G."/>
            <person name="Nierman W.C."/>
            <person name="Fouts D.E."/>
        </authorList>
    </citation>
    <scope>NUCLEOTIDE SEQUENCE [LARGE SCALE GENOMIC DNA]</scope>
    <source>
        <strain evidence="2">LT 11-33</strain>
    </source>
</reference>
<feature type="signal peptide" evidence="1">
    <location>
        <begin position="1"/>
        <end position="24"/>
    </location>
</feature>
<comment type="caution">
    <text evidence="2">The sequence shown here is derived from an EMBL/GenBank/DDBJ whole genome shotgun (WGS) entry which is preliminary data.</text>
</comment>
<dbReference type="NCBIfam" id="NF033170">
    <property type="entry name" value="lipo_LIC13355"/>
    <property type="match status" value="1"/>
</dbReference>
<proteinExistence type="predicted"/>
<accession>N1VQJ4</accession>
<gene>
    <name evidence="2" type="ORF">LEP1GSC203_3700</name>
</gene>
<dbReference type="RefSeq" id="WP_002973320.1">
    <property type="nucleotide sequence ID" value="NZ_AOGW02000009.1"/>
</dbReference>
<evidence type="ECO:0000256" key="1">
    <source>
        <dbReference type="SAM" id="SignalP"/>
    </source>
</evidence>
<name>N1VQJ4_9LEPT</name>
<dbReference type="AlphaFoldDB" id="N1VQJ4"/>
<organism evidence="2 3">
    <name type="scientific">Leptospira terpstrae serovar Hualin str. LT 11-33 = ATCC 700639</name>
    <dbReference type="NCBI Taxonomy" id="1257025"/>
    <lineage>
        <taxon>Bacteria</taxon>
        <taxon>Pseudomonadati</taxon>
        <taxon>Spirochaetota</taxon>
        <taxon>Spirochaetia</taxon>
        <taxon>Leptospirales</taxon>
        <taxon>Leptospiraceae</taxon>
        <taxon>Leptospira</taxon>
    </lineage>
</organism>
<feature type="chain" id="PRO_5004112921" description="LIC_13355 family lipoprotein" evidence="1">
    <location>
        <begin position="25"/>
        <end position="287"/>
    </location>
</feature>
<keyword evidence="1" id="KW-0732">Signal</keyword>